<dbReference type="Proteomes" id="UP000236319">
    <property type="component" value="Unassembled WGS sequence"/>
</dbReference>
<keyword evidence="2" id="KW-0732">Signal</keyword>
<feature type="signal peptide" evidence="2">
    <location>
        <begin position="1"/>
        <end position="17"/>
    </location>
</feature>
<dbReference type="RefSeq" id="XP_028866581.1">
    <property type="nucleotide sequence ID" value="XM_029010748.1"/>
</dbReference>
<dbReference type="OrthoDB" id="365735at2759"/>
<evidence type="ECO:0000313" key="3">
    <source>
        <dbReference type="EMBL" id="GBE60338.1"/>
    </source>
</evidence>
<accession>A0A2H6KBG7</accession>
<proteinExistence type="predicted"/>
<feature type="transmembrane region" description="Helical" evidence="1">
    <location>
        <begin position="329"/>
        <end position="347"/>
    </location>
</feature>
<feature type="transmembrane region" description="Helical" evidence="1">
    <location>
        <begin position="220"/>
        <end position="239"/>
    </location>
</feature>
<dbReference type="EMBL" id="BDSA01000002">
    <property type="protein sequence ID" value="GBE60338.1"/>
    <property type="molecule type" value="Genomic_DNA"/>
</dbReference>
<organism evidence="3 4">
    <name type="scientific">Babesia ovata</name>
    <dbReference type="NCBI Taxonomy" id="189622"/>
    <lineage>
        <taxon>Eukaryota</taxon>
        <taxon>Sar</taxon>
        <taxon>Alveolata</taxon>
        <taxon>Apicomplexa</taxon>
        <taxon>Aconoidasida</taxon>
        <taxon>Piroplasmida</taxon>
        <taxon>Babesiidae</taxon>
        <taxon>Babesia</taxon>
    </lineage>
</organism>
<dbReference type="GeneID" id="39874108"/>
<dbReference type="VEuPathDB" id="PiroplasmaDB:BOVATA_018310"/>
<protein>
    <submittedName>
        <fullName evidence="3">Uncharacterized protein</fullName>
    </submittedName>
</protein>
<comment type="caution">
    <text evidence="3">The sequence shown here is derived from an EMBL/GenBank/DDBJ whole genome shotgun (WGS) entry which is preliminary data.</text>
</comment>
<gene>
    <name evidence="3" type="ORF">BOVATA_018310</name>
</gene>
<feature type="transmembrane region" description="Helical" evidence="1">
    <location>
        <begin position="251"/>
        <end position="275"/>
    </location>
</feature>
<evidence type="ECO:0000256" key="2">
    <source>
        <dbReference type="SAM" id="SignalP"/>
    </source>
</evidence>
<sequence>MLGRLLPLMCIWTLTAAVEDVKWYSKRLAEETYREVNNRFIAVRPWDRVIQVDEWSYRHWILSRNPHFNSAVLLIDSFNPVHGDILDVFRSVAHHSYRTPTEKGFGGEGGGDATTYFFYVDVRTPGCDWIVNLHQLKHIPDLLFFRAGKIGQTNGIFGVDSFNEWVSTNAASKWKFNERELFEQMSRFCEVNAKSASKRVLATSNLRYILRHDIALMKSVLWMLPVIIIFVALLIYTTVYRQCLLLRLGSVALYTVNVTCFISAIANYTPAVGLIEGFQWPPLGILQKFYFELGMSHYFNENVIVSLMFCILSATLLTLRKCVAFDRGVFTVLLFTLGLIVTAWYTISLLYRKGVPFCVDWIAESSIPRGSIDMECYHLF</sequence>
<feature type="chain" id="PRO_5014180410" evidence="2">
    <location>
        <begin position="18"/>
        <end position="380"/>
    </location>
</feature>
<keyword evidence="4" id="KW-1185">Reference proteome</keyword>
<keyword evidence="1" id="KW-1133">Transmembrane helix</keyword>
<name>A0A2H6KBG7_9APIC</name>
<keyword evidence="1" id="KW-0812">Transmembrane</keyword>
<evidence type="ECO:0000313" key="4">
    <source>
        <dbReference type="Proteomes" id="UP000236319"/>
    </source>
</evidence>
<keyword evidence="1" id="KW-0472">Membrane</keyword>
<feature type="transmembrane region" description="Helical" evidence="1">
    <location>
        <begin position="295"/>
        <end position="317"/>
    </location>
</feature>
<dbReference type="AlphaFoldDB" id="A0A2H6KBG7"/>
<reference evidence="3 4" key="1">
    <citation type="journal article" date="2017" name="BMC Genomics">
        <title>Whole-genome assembly of Babesia ovata and comparative genomics between closely related pathogens.</title>
        <authorList>
            <person name="Yamagishi J."/>
            <person name="Asada M."/>
            <person name="Hakimi H."/>
            <person name="Tanaka T.Q."/>
            <person name="Sugimoto C."/>
            <person name="Kawazu S."/>
        </authorList>
    </citation>
    <scope>NUCLEOTIDE SEQUENCE [LARGE SCALE GENOMIC DNA]</scope>
    <source>
        <strain evidence="3 4">Miyake</strain>
    </source>
</reference>
<evidence type="ECO:0000256" key="1">
    <source>
        <dbReference type="SAM" id="Phobius"/>
    </source>
</evidence>